<dbReference type="AlphaFoldDB" id="A0A518ESV3"/>
<dbReference type="InterPro" id="IPR023210">
    <property type="entry name" value="NADP_OxRdtase_dom"/>
</dbReference>
<dbReference type="RefSeq" id="WP_145197994.1">
    <property type="nucleotide sequence ID" value="NZ_CP036434.1"/>
</dbReference>
<dbReference type="PANTHER" id="PTHR42686:SF1">
    <property type="entry name" value="GH17980P-RELATED"/>
    <property type="match status" value="1"/>
</dbReference>
<feature type="compositionally biased region" description="Polar residues" evidence="1">
    <location>
        <begin position="17"/>
        <end position="27"/>
    </location>
</feature>
<dbReference type="OrthoDB" id="9773828at2"/>
<protein>
    <submittedName>
        <fullName evidence="3">Pyridoxal 4-dehydrogenase</fullName>
        <ecNumber evidence="3">1.1.1.107</ecNumber>
    </submittedName>
</protein>
<evidence type="ECO:0000313" key="3">
    <source>
        <dbReference type="EMBL" id="QDV07168.1"/>
    </source>
</evidence>
<dbReference type="Proteomes" id="UP000320390">
    <property type="component" value="Chromosome"/>
</dbReference>
<keyword evidence="4" id="KW-1185">Reference proteome</keyword>
<evidence type="ECO:0000256" key="1">
    <source>
        <dbReference type="SAM" id="MobiDB-lite"/>
    </source>
</evidence>
<dbReference type="InterPro" id="IPR036812">
    <property type="entry name" value="NAD(P)_OxRdtase_dom_sf"/>
</dbReference>
<dbReference type="EMBL" id="CP036434">
    <property type="protein sequence ID" value="QDV07168.1"/>
    <property type="molecule type" value="Genomic_DNA"/>
</dbReference>
<dbReference type="Gene3D" id="3.20.20.100">
    <property type="entry name" value="NADP-dependent oxidoreductase domain"/>
    <property type="match status" value="1"/>
</dbReference>
<accession>A0A518ESV3</accession>
<keyword evidence="3" id="KW-0560">Oxidoreductase</keyword>
<dbReference type="SUPFAM" id="SSF51430">
    <property type="entry name" value="NAD(P)-linked oxidoreductase"/>
    <property type="match status" value="1"/>
</dbReference>
<dbReference type="EC" id="1.1.1.107" evidence="3"/>
<dbReference type="GO" id="GO:0005829">
    <property type="term" value="C:cytosol"/>
    <property type="evidence" value="ECO:0007669"/>
    <property type="project" value="TreeGrafter"/>
</dbReference>
<reference evidence="3 4" key="1">
    <citation type="submission" date="2019-02" db="EMBL/GenBank/DDBJ databases">
        <title>Deep-cultivation of Planctomycetes and their phenomic and genomic characterization uncovers novel biology.</title>
        <authorList>
            <person name="Wiegand S."/>
            <person name="Jogler M."/>
            <person name="Boedeker C."/>
            <person name="Pinto D."/>
            <person name="Vollmers J."/>
            <person name="Rivas-Marin E."/>
            <person name="Kohn T."/>
            <person name="Peeters S.H."/>
            <person name="Heuer A."/>
            <person name="Rast P."/>
            <person name="Oberbeckmann S."/>
            <person name="Bunk B."/>
            <person name="Jeske O."/>
            <person name="Meyerdierks A."/>
            <person name="Storesund J.E."/>
            <person name="Kallscheuer N."/>
            <person name="Luecker S."/>
            <person name="Lage O.M."/>
            <person name="Pohl T."/>
            <person name="Merkel B.J."/>
            <person name="Hornburger P."/>
            <person name="Mueller R.-W."/>
            <person name="Bruemmer F."/>
            <person name="Labrenz M."/>
            <person name="Spormann A.M."/>
            <person name="Op den Camp H."/>
            <person name="Overmann J."/>
            <person name="Amann R."/>
            <person name="Jetten M.S.M."/>
            <person name="Mascher T."/>
            <person name="Medema M.H."/>
            <person name="Devos D.P."/>
            <person name="Kaster A.-K."/>
            <person name="Ovreas L."/>
            <person name="Rohde M."/>
            <person name="Galperin M.Y."/>
            <person name="Jogler C."/>
        </authorList>
    </citation>
    <scope>NUCLEOTIDE SEQUENCE [LARGE SCALE GENOMIC DNA]</scope>
    <source>
        <strain evidence="3 4">Poly30</strain>
    </source>
</reference>
<feature type="region of interest" description="Disordered" evidence="1">
    <location>
        <begin position="1"/>
        <end position="29"/>
    </location>
</feature>
<sequence length="329" mass="35610">MRPEAQDPDPTPAPQSGEGTPRTTGATSRVHRRPLGALGENVSAFGLGCGPLARLGDHADWKGTLDAAMGCGIDVVDMAPREFRAHSEEMLGRVMNDRRDDLFLSTRCTPLDGKPFDTSEKAVREQLEASLRRLRTDRIDLYQVHDVETANARRLLEITLPALVAARERGEVRYIGASGNSLDLLREILITFPVDAILSYSRFDLANADLAEAVLPAAEERGIAVINASPLHMGLLSNPEHAREVAAADRPAGAAAEHAFEIASRAGTDLPRLALEFAAQEPRIACTLVGCENAREVLANVQAFESTPTELERRAIEEIRAGFHAAEIA</sequence>
<dbReference type="PANTHER" id="PTHR42686">
    <property type="entry name" value="GH17980P-RELATED"/>
    <property type="match status" value="1"/>
</dbReference>
<dbReference type="InterPro" id="IPR020471">
    <property type="entry name" value="AKR"/>
</dbReference>
<dbReference type="Pfam" id="PF00248">
    <property type="entry name" value="Aldo_ket_red"/>
    <property type="match status" value="1"/>
</dbReference>
<evidence type="ECO:0000313" key="4">
    <source>
        <dbReference type="Proteomes" id="UP000320390"/>
    </source>
</evidence>
<dbReference type="GO" id="GO:0050235">
    <property type="term" value="F:pyridoxal 4-dehydrogenase activity"/>
    <property type="evidence" value="ECO:0007669"/>
    <property type="project" value="UniProtKB-EC"/>
</dbReference>
<organism evidence="3 4">
    <name type="scientific">Saltatorellus ferox</name>
    <dbReference type="NCBI Taxonomy" id="2528018"/>
    <lineage>
        <taxon>Bacteria</taxon>
        <taxon>Pseudomonadati</taxon>
        <taxon>Planctomycetota</taxon>
        <taxon>Planctomycetia</taxon>
        <taxon>Planctomycetia incertae sedis</taxon>
        <taxon>Saltatorellus</taxon>
    </lineage>
</organism>
<gene>
    <name evidence="3" type="primary">pld1_2</name>
    <name evidence="3" type="ORF">Poly30_26870</name>
</gene>
<proteinExistence type="predicted"/>
<evidence type="ECO:0000259" key="2">
    <source>
        <dbReference type="Pfam" id="PF00248"/>
    </source>
</evidence>
<name>A0A518ESV3_9BACT</name>
<feature type="domain" description="NADP-dependent oxidoreductase" evidence="2">
    <location>
        <begin position="62"/>
        <end position="319"/>
    </location>
</feature>